<reference evidence="1 2" key="1">
    <citation type="submission" date="2019-03" db="EMBL/GenBank/DDBJ databases">
        <title>Single cell metagenomics reveals metabolic interactions within the superorganism composed of flagellate Streblomastix strix and complex community of Bacteroidetes bacteria on its surface.</title>
        <authorList>
            <person name="Treitli S.C."/>
            <person name="Kolisko M."/>
            <person name="Husnik F."/>
            <person name="Keeling P."/>
            <person name="Hampl V."/>
        </authorList>
    </citation>
    <scope>NUCLEOTIDE SEQUENCE [LARGE SCALE GENOMIC DNA]</scope>
    <source>
        <strain evidence="1">ST1C</strain>
    </source>
</reference>
<gene>
    <name evidence="1" type="ORF">EZS28_047633</name>
</gene>
<dbReference type="Proteomes" id="UP000324800">
    <property type="component" value="Unassembled WGS sequence"/>
</dbReference>
<evidence type="ECO:0000313" key="1">
    <source>
        <dbReference type="EMBL" id="KAA6356840.1"/>
    </source>
</evidence>
<comment type="caution">
    <text evidence="1">The sequence shown here is derived from an EMBL/GenBank/DDBJ whole genome shotgun (WGS) entry which is preliminary data.</text>
</comment>
<sequence>IKSIFNISDRIAGMTRLGYEDTNPVTTERINAIFEYELPDQPYVLDLSFFEPLSAEVMQDIHE</sequence>
<organism evidence="1 2">
    <name type="scientific">Streblomastix strix</name>
    <dbReference type="NCBI Taxonomy" id="222440"/>
    <lineage>
        <taxon>Eukaryota</taxon>
        <taxon>Metamonada</taxon>
        <taxon>Preaxostyla</taxon>
        <taxon>Oxymonadida</taxon>
        <taxon>Streblomastigidae</taxon>
        <taxon>Streblomastix</taxon>
    </lineage>
</organism>
<accession>A0A5J4TGL4</accession>
<protein>
    <submittedName>
        <fullName evidence="1">Uncharacterized protein</fullName>
    </submittedName>
</protein>
<dbReference type="AlphaFoldDB" id="A0A5J4TGL4"/>
<evidence type="ECO:0000313" key="2">
    <source>
        <dbReference type="Proteomes" id="UP000324800"/>
    </source>
</evidence>
<proteinExistence type="predicted"/>
<name>A0A5J4TGL4_9EUKA</name>
<dbReference type="EMBL" id="SNRW01032325">
    <property type="protein sequence ID" value="KAA6356840.1"/>
    <property type="molecule type" value="Genomic_DNA"/>
</dbReference>
<feature type="non-terminal residue" evidence="1">
    <location>
        <position position="1"/>
    </location>
</feature>